<dbReference type="Proteomes" id="UP000499080">
    <property type="component" value="Unassembled WGS sequence"/>
</dbReference>
<sequence>MPRKKNITYERQRLFLLVQQEGQSVDDFITELRNCDYGSLSDSVLVDQLVRGLRESRLRERLLRVPDLDTSIKKAVGMCRAAQTSKLKAQVYFTEDRSMDAIKRFKPSLEVKPRDTGQANKFRQPAKRQESSRRKCQYCGSHHVPGR</sequence>
<organism evidence="2 3">
    <name type="scientific">Araneus ventricosus</name>
    <name type="common">Orbweaver spider</name>
    <name type="synonym">Epeira ventricosa</name>
    <dbReference type="NCBI Taxonomy" id="182803"/>
    <lineage>
        <taxon>Eukaryota</taxon>
        <taxon>Metazoa</taxon>
        <taxon>Ecdysozoa</taxon>
        <taxon>Arthropoda</taxon>
        <taxon>Chelicerata</taxon>
        <taxon>Arachnida</taxon>
        <taxon>Araneae</taxon>
        <taxon>Araneomorphae</taxon>
        <taxon>Entelegynae</taxon>
        <taxon>Araneoidea</taxon>
        <taxon>Araneidae</taxon>
        <taxon>Araneus</taxon>
    </lineage>
</organism>
<dbReference type="EMBL" id="BGPR01006079">
    <property type="protein sequence ID" value="GBN15912.1"/>
    <property type="molecule type" value="Genomic_DNA"/>
</dbReference>
<evidence type="ECO:0000313" key="2">
    <source>
        <dbReference type="EMBL" id="GBN15912.1"/>
    </source>
</evidence>
<protein>
    <recommendedName>
        <fullName evidence="4">Retrotransposon gag domain-containing protein</fullName>
    </recommendedName>
</protein>
<comment type="caution">
    <text evidence="2">The sequence shown here is derived from an EMBL/GenBank/DDBJ whole genome shotgun (WGS) entry which is preliminary data.</text>
</comment>
<feature type="region of interest" description="Disordered" evidence="1">
    <location>
        <begin position="105"/>
        <end position="147"/>
    </location>
</feature>
<keyword evidence="3" id="KW-1185">Reference proteome</keyword>
<dbReference type="AlphaFoldDB" id="A0A4Y2LMR1"/>
<name>A0A4Y2LMR1_ARAVE</name>
<evidence type="ECO:0000256" key="1">
    <source>
        <dbReference type="SAM" id="MobiDB-lite"/>
    </source>
</evidence>
<evidence type="ECO:0000313" key="3">
    <source>
        <dbReference type="Proteomes" id="UP000499080"/>
    </source>
</evidence>
<proteinExistence type="predicted"/>
<accession>A0A4Y2LMR1</accession>
<evidence type="ECO:0008006" key="4">
    <source>
        <dbReference type="Google" id="ProtNLM"/>
    </source>
</evidence>
<dbReference type="PANTHER" id="PTHR33198">
    <property type="entry name" value="ANK_REP_REGION DOMAIN-CONTAINING PROTEIN-RELATED"/>
    <property type="match status" value="1"/>
</dbReference>
<dbReference type="OrthoDB" id="8068582at2759"/>
<dbReference type="PANTHER" id="PTHR33198:SF20">
    <property type="entry name" value="RETROTRANSPOSON GAG DOMAIN-CONTAINING PROTEIN"/>
    <property type="match status" value="1"/>
</dbReference>
<reference evidence="2 3" key="1">
    <citation type="journal article" date="2019" name="Sci. Rep.">
        <title>Orb-weaving spider Araneus ventricosus genome elucidates the spidroin gene catalogue.</title>
        <authorList>
            <person name="Kono N."/>
            <person name="Nakamura H."/>
            <person name="Ohtoshi R."/>
            <person name="Moran D.A.P."/>
            <person name="Shinohara A."/>
            <person name="Yoshida Y."/>
            <person name="Fujiwara M."/>
            <person name="Mori M."/>
            <person name="Tomita M."/>
            <person name="Arakawa K."/>
        </authorList>
    </citation>
    <scope>NUCLEOTIDE SEQUENCE [LARGE SCALE GENOMIC DNA]</scope>
</reference>
<gene>
    <name evidence="2" type="ORF">AVEN_56352_1</name>
</gene>
<feature type="compositionally biased region" description="Basic and acidic residues" evidence="1">
    <location>
        <begin position="105"/>
        <end position="115"/>
    </location>
</feature>